<evidence type="ECO:0000313" key="1">
    <source>
        <dbReference type="EMBL" id="KAF2290099.1"/>
    </source>
</evidence>
<organism evidence="1 2">
    <name type="scientific">Hevea brasiliensis</name>
    <name type="common">Para rubber tree</name>
    <name type="synonym">Siphonia brasiliensis</name>
    <dbReference type="NCBI Taxonomy" id="3981"/>
    <lineage>
        <taxon>Eukaryota</taxon>
        <taxon>Viridiplantae</taxon>
        <taxon>Streptophyta</taxon>
        <taxon>Embryophyta</taxon>
        <taxon>Tracheophyta</taxon>
        <taxon>Spermatophyta</taxon>
        <taxon>Magnoliopsida</taxon>
        <taxon>eudicotyledons</taxon>
        <taxon>Gunneridae</taxon>
        <taxon>Pentapetalae</taxon>
        <taxon>rosids</taxon>
        <taxon>fabids</taxon>
        <taxon>Malpighiales</taxon>
        <taxon>Euphorbiaceae</taxon>
        <taxon>Crotonoideae</taxon>
        <taxon>Micrandreae</taxon>
        <taxon>Hevea</taxon>
    </lineage>
</organism>
<dbReference type="AlphaFoldDB" id="A0A6A6KRN3"/>
<name>A0A6A6KRN3_HEVBR</name>
<dbReference type="EMBL" id="JAAGAX010000015">
    <property type="protein sequence ID" value="KAF2290099.1"/>
    <property type="molecule type" value="Genomic_DNA"/>
</dbReference>
<gene>
    <name evidence="1" type="ORF">GH714_002269</name>
</gene>
<proteinExistence type="predicted"/>
<keyword evidence="2" id="KW-1185">Reference proteome</keyword>
<comment type="caution">
    <text evidence="1">The sequence shown here is derived from an EMBL/GenBank/DDBJ whole genome shotgun (WGS) entry which is preliminary data.</text>
</comment>
<reference evidence="1 2" key="1">
    <citation type="journal article" date="2020" name="Mol. Plant">
        <title>The Chromosome-Based Rubber Tree Genome Provides New Insights into Spurge Genome Evolution and Rubber Biosynthesis.</title>
        <authorList>
            <person name="Liu J."/>
            <person name="Shi C."/>
            <person name="Shi C.C."/>
            <person name="Li W."/>
            <person name="Zhang Q.J."/>
            <person name="Zhang Y."/>
            <person name="Li K."/>
            <person name="Lu H.F."/>
            <person name="Shi C."/>
            <person name="Zhu S.T."/>
            <person name="Xiao Z.Y."/>
            <person name="Nan H."/>
            <person name="Yue Y."/>
            <person name="Zhu X.G."/>
            <person name="Wu Y."/>
            <person name="Hong X.N."/>
            <person name="Fan G.Y."/>
            <person name="Tong Y."/>
            <person name="Zhang D."/>
            <person name="Mao C.L."/>
            <person name="Liu Y.L."/>
            <person name="Hao S.J."/>
            <person name="Liu W.Q."/>
            <person name="Lv M.Q."/>
            <person name="Zhang H.B."/>
            <person name="Liu Y."/>
            <person name="Hu-Tang G.R."/>
            <person name="Wang J.P."/>
            <person name="Wang J.H."/>
            <person name="Sun Y.H."/>
            <person name="Ni S.B."/>
            <person name="Chen W.B."/>
            <person name="Zhang X.C."/>
            <person name="Jiao Y.N."/>
            <person name="Eichler E.E."/>
            <person name="Li G.H."/>
            <person name="Liu X."/>
            <person name="Gao L.Z."/>
        </authorList>
    </citation>
    <scope>NUCLEOTIDE SEQUENCE [LARGE SCALE GENOMIC DNA]</scope>
    <source>
        <strain evidence="2">cv. GT1</strain>
        <tissue evidence="1">Leaf</tissue>
    </source>
</reference>
<evidence type="ECO:0000313" key="2">
    <source>
        <dbReference type="Proteomes" id="UP000467840"/>
    </source>
</evidence>
<dbReference type="Proteomes" id="UP000467840">
    <property type="component" value="Chromosome 2"/>
</dbReference>
<accession>A0A6A6KRN3</accession>
<sequence length="107" mass="11831">MQERKVLVESPLDMYLGHLFTQDAAAEAREGTDSGALLATNGGDYTTFVERFIVRRLVANRAPEDPIHPNLLTLFVEPLRTTHNRGKKMMGASRSVASVALGDLYSR</sequence>
<protein>
    <submittedName>
        <fullName evidence="1">Uncharacterized protein</fullName>
    </submittedName>
</protein>